<sequence>MLRRVIFQFLLLVSAMLLIVKPLIGFSLYHQAKTQGENEFITVIKAFSKRKQEYLDWVDVKDSVCLTLSPVRHFVAKVREFFITHFFNTFFPNSDTFSIGNLLSKIILPLERLYLRNLQLTL</sequence>
<name>A0A7G5DZM4_9SPHI</name>
<proteinExistence type="predicted"/>
<accession>A0A7G5DZM4</accession>
<evidence type="ECO:0000313" key="1">
    <source>
        <dbReference type="EMBL" id="QMV67199.1"/>
    </source>
</evidence>
<organism evidence="1 2">
    <name type="scientific">Sphingobacterium paramultivorum</name>
    <dbReference type="NCBI Taxonomy" id="2886510"/>
    <lineage>
        <taxon>Bacteria</taxon>
        <taxon>Pseudomonadati</taxon>
        <taxon>Bacteroidota</taxon>
        <taxon>Sphingobacteriia</taxon>
        <taxon>Sphingobacteriales</taxon>
        <taxon>Sphingobacteriaceae</taxon>
        <taxon>Sphingobacterium</taxon>
    </lineage>
</organism>
<gene>
    <name evidence="1" type="ORF">HS960_05800</name>
</gene>
<keyword evidence="2" id="KW-1185">Reference proteome</keyword>
<dbReference type="AlphaFoldDB" id="A0A7G5DZM4"/>
<dbReference type="Proteomes" id="UP000515450">
    <property type="component" value="Chromosome"/>
</dbReference>
<reference evidence="1 2" key="1">
    <citation type="journal article" date="2020" name="G3 (Bethesda)">
        <title>CeMbio - The Caenorhabditis elegans Microbiome Resource.</title>
        <authorList>
            <person name="Dirksen P."/>
            <person name="Assie A."/>
            <person name="Zimmermann J."/>
            <person name="Zhang F."/>
            <person name="Tietje A.M."/>
            <person name="Marsh S.A."/>
            <person name="Felix M.A."/>
            <person name="Shapira M."/>
            <person name="Kaleta C."/>
            <person name="Schulenburg H."/>
            <person name="Samuel B."/>
        </authorList>
    </citation>
    <scope>NUCLEOTIDE SEQUENCE [LARGE SCALE GENOMIC DNA]</scope>
    <source>
        <strain evidence="1 2">BIGb0170</strain>
    </source>
</reference>
<evidence type="ECO:0000313" key="2">
    <source>
        <dbReference type="Proteomes" id="UP000515450"/>
    </source>
</evidence>
<protein>
    <submittedName>
        <fullName evidence="1">Uncharacterized protein</fullName>
    </submittedName>
</protein>
<dbReference type="EMBL" id="CP058555">
    <property type="protein sequence ID" value="QMV67199.1"/>
    <property type="molecule type" value="Genomic_DNA"/>
</dbReference>
<dbReference type="RefSeq" id="WP_182331753.1">
    <property type="nucleotide sequence ID" value="NZ_CP058555.1"/>
</dbReference>